<dbReference type="EMBL" id="LODT01000016">
    <property type="protein sequence ID" value="KYR00194.1"/>
    <property type="molecule type" value="Genomic_DNA"/>
</dbReference>
<keyword evidence="2" id="KW-1133">Transmembrane helix</keyword>
<feature type="transmembrane region" description="Helical" evidence="2">
    <location>
        <begin position="138"/>
        <end position="159"/>
    </location>
</feature>
<keyword evidence="2" id="KW-0472">Membrane</keyword>
<dbReference type="OrthoDB" id="18259at2759"/>
<keyword evidence="2" id="KW-0812">Transmembrane</keyword>
<reference evidence="3 4" key="1">
    <citation type="submission" date="2015-12" db="EMBL/GenBank/DDBJ databases">
        <title>Dictyostelia acquired genes for synthesis and detection of signals that induce cell-type specialization by lateral gene transfer from prokaryotes.</title>
        <authorList>
            <person name="Gloeckner G."/>
            <person name="Schaap P."/>
        </authorList>
    </citation>
    <scope>NUCLEOTIDE SEQUENCE [LARGE SCALE GENOMIC DNA]</scope>
    <source>
        <strain evidence="3 4">TK</strain>
    </source>
</reference>
<name>A0A152A1W1_TIELA</name>
<keyword evidence="1" id="KW-0175">Coiled coil</keyword>
<organism evidence="3 4">
    <name type="scientific">Tieghemostelium lacteum</name>
    <name type="common">Slime mold</name>
    <name type="synonym">Dictyostelium lacteum</name>
    <dbReference type="NCBI Taxonomy" id="361077"/>
    <lineage>
        <taxon>Eukaryota</taxon>
        <taxon>Amoebozoa</taxon>
        <taxon>Evosea</taxon>
        <taxon>Eumycetozoa</taxon>
        <taxon>Dictyostelia</taxon>
        <taxon>Dictyosteliales</taxon>
        <taxon>Raperosteliaceae</taxon>
        <taxon>Tieghemostelium</taxon>
    </lineage>
</organism>
<protein>
    <recommendedName>
        <fullName evidence="5">Mitochondrial import inner membrane translocase subunit TIM22</fullName>
    </recommendedName>
</protein>
<feature type="transmembrane region" description="Helical" evidence="2">
    <location>
        <begin position="209"/>
        <end position="227"/>
    </location>
</feature>
<proteinExistence type="predicted"/>
<keyword evidence="4" id="KW-1185">Reference proteome</keyword>
<feature type="coiled-coil region" evidence="1">
    <location>
        <begin position="1"/>
        <end position="61"/>
    </location>
</feature>
<feature type="transmembrane region" description="Helical" evidence="2">
    <location>
        <begin position="179"/>
        <end position="197"/>
    </location>
</feature>
<dbReference type="OMA" id="RTIAGCT"/>
<dbReference type="Proteomes" id="UP000076078">
    <property type="component" value="Unassembled WGS sequence"/>
</dbReference>
<dbReference type="InParanoid" id="A0A152A1W1"/>
<evidence type="ECO:0000313" key="4">
    <source>
        <dbReference type="Proteomes" id="UP000076078"/>
    </source>
</evidence>
<accession>A0A152A1W1</accession>
<evidence type="ECO:0000313" key="3">
    <source>
        <dbReference type="EMBL" id="KYR00194.1"/>
    </source>
</evidence>
<gene>
    <name evidence="3" type="ORF">DLAC_03351</name>
</gene>
<evidence type="ECO:0008006" key="5">
    <source>
        <dbReference type="Google" id="ProtNLM"/>
    </source>
</evidence>
<comment type="caution">
    <text evidence="3">The sequence shown here is derived from an EMBL/GenBank/DDBJ whole genome shotgun (WGS) entry which is preliminary data.</text>
</comment>
<dbReference type="AlphaFoldDB" id="A0A152A1W1"/>
<sequence>MNNNNKTIDDLAEKIKRVENEMQEKAHDPEAIKLSQRKRELENEIKEINTILQKNNNIQLQSPLKEAWYNQYPLIKNTLEHKDFAEWRSITTFMGFTGAFLGGFIGYKDGIAHIKQSISKAVHNPLNISQIHMNSGKIIGTMVFRTSLVYCFRLTLFTGMFKGLDSIIKNQFFNGKDNLVSTTVAGTSCGLLTSFYIRKRSGPSGAFSAVVLGAGIGFGTSLINMFLNSYVFPKDDQNKQSQDNNQK</sequence>
<evidence type="ECO:0000256" key="2">
    <source>
        <dbReference type="SAM" id="Phobius"/>
    </source>
</evidence>
<evidence type="ECO:0000256" key="1">
    <source>
        <dbReference type="SAM" id="Coils"/>
    </source>
</evidence>